<dbReference type="GO" id="GO:0003984">
    <property type="term" value="F:acetolactate synthase activity"/>
    <property type="evidence" value="ECO:0007669"/>
    <property type="project" value="UniProtKB-EC"/>
</dbReference>
<evidence type="ECO:0000256" key="6">
    <source>
        <dbReference type="ARBA" id="ARBA00023304"/>
    </source>
</evidence>
<dbReference type="Pfam" id="PF10369">
    <property type="entry name" value="ALS_ss_C"/>
    <property type="match status" value="1"/>
</dbReference>
<evidence type="ECO:0000256" key="8">
    <source>
        <dbReference type="RuleBase" id="RU368092"/>
    </source>
</evidence>
<dbReference type="Proteomes" id="UP001228690">
    <property type="component" value="Chromosome"/>
</dbReference>
<dbReference type="NCBIfam" id="NF008864">
    <property type="entry name" value="PRK11895.1"/>
    <property type="match status" value="1"/>
</dbReference>
<keyword evidence="11" id="KW-1185">Reference proteome</keyword>
<dbReference type="PROSITE" id="PS51671">
    <property type="entry name" value="ACT"/>
    <property type="match status" value="1"/>
</dbReference>
<evidence type="ECO:0000313" key="11">
    <source>
        <dbReference type="Proteomes" id="UP001228690"/>
    </source>
</evidence>
<dbReference type="InterPro" id="IPR019455">
    <property type="entry name" value="Acetolactate_synth_ssu_C"/>
</dbReference>
<evidence type="ECO:0000256" key="7">
    <source>
        <dbReference type="ARBA" id="ARBA00048670"/>
    </source>
</evidence>
<comment type="similarity">
    <text evidence="3 8">Belongs to the acetolactate synthase small subunit family.</text>
</comment>
<dbReference type="InterPro" id="IPR004789">
    <property type="entry name" value="Acetalactate_synth_ssu"/>
</dbReference>
<keyword evidence="8 10" id="KW-0808">Transferase</keyword>
<organism evidence="10 11">
    <name type="scientific">Candidatus Haliotispira prima</name>
    <dbReference type="NCBI Taxonomy" id="3034016"/>
    <lineage>
        <taxon>Bacteria</taxon>
        <taxon>Pseudomonadati</taxon>
        <taxon>Spirochaetota</taxon>
        <taxon>Spirochaetia</taxon>
        <taxon>Spirochaetales</taxon>
        <taxon>Spirochaetaceae</taxon>
        <taxon>Candidatus Haliotispira</taxon>
    </lineage>
</organism>
<dbReference type="RefSeq" id="WP_326927858.1">
    <property type="nucleotide sequence ID" value="NZ_CP123443.1"/>
</dbReference>
<dbReference type="Gene3D" id="3.30.70.260">
    <property type="match status" value="1"/>
</dbReference>
<comment type="catalytic activity">
    <reaction evidence="7 8">
        <text>2 pyruvate + H(+) = (2S)-2-acetolactate + CO2</text>
        <dbReference type="Rhea" id="RHEA:25249"/>
        <dbReference type="ChEBI" id="CHEBI:15361"/>
        <dbReference type="ChEBI" id="CHEBI:15378"/>
        <dbReference type="ChEBI" id="CHEBI:16526"/>
        <dbReference type="ChEBI" id="CHEBI:58476"/>
        <dbReference type="EC" id="2.2.1.6"/>
    </reaction>
</comment>
<dbReference type="EMBL" id="CP123443">
    <property type="protein sequence ID" value="WGK69672.1"/>
    <property type="molecule type" value="Genomic_DNA"/>
</dbReference>
<reference evidence="10 11" key="1">
    <citation type="submission" date="2023-04" db="EMBL/GenBank/DDBJ databases">
        <title>Spirochaete genome identified in red abalone sample constitutes a novel genus.</title>
        <authorList>
            <person name="Sharma S.P."/>
            <person name="Purcell C.M."/>
            <person name="Hyde J.R."/>
            <person name="Severin A.J."/>
        </authorList>
    </citation>
    <scope>NUCLEOTIDE SEQUENCE [LARGE SCALE GENOMIC DNA]</scope>
    <source>
        <strain evidence="10 11">SP-2023</strain>
    </source>
</reference>
<dbReference type="CDD" id="cd04878">
    <property type="entry name" value="ACT_AHAS"/>
    <property type="match status" value="1"/>
</dbReference>
<accession>A0ABY8MI26</accession>
<dbReference type="InterPro" id="IPR045865">
    <property type="entry name" value="ACT-like_dom_sf"/>
</dbReference>
<dbReference type="PANTHER" id="PTHR30239:SF0">
    <property type="entry name" value="ACETOLACTATE SYNTHASE SMALL SUBUNIT 1, CHLOROPLASTIC"/>
    <property type="match status" value="1"/>
</dbReference>
<dbReference type="Gene3D" id="3.30.70.1150">
    <property type="entry name" value="ACT-like. Chain A, domain 2"/>
    <property type="match status" value="1"/>
</dbReference>
<dbReference type="NCBIfam" id="TIGR00119">
    <property type="entry name" value="acolac_sm"/>
    <property type="match status" value="1"/>
</dbReference>
<comment type="pathway">
    <text evidence="2 8">Amino-acid biosynthesis; L-valine biosynthesis; L-valine from pyruvate: step 1/4.</text>
</comment>
<dbReference type="InterPro" id="IPR039557">
    <property type="entry name" value="AHAS_ACT"/>
</dbReference>
<dbReference type="InterPro" id="IPR002912">
    <property type="entry name" value="ACT_dom"/>
</dbReference>
<gene>
    <name evidence="10" type="primary">ilvN</name>
    <name evidence="10" type="ORF">P0082_02070</name>
</gene>
<evidence type="ECO:0000313" key="10">
    <source>
        <dbReference type="EMBL" id="WGK69672.1"/>
    </source>
</evidence>
<keyword evidence="5 8" id="KW-0028">Amino-acid biosynthesis</keyword>
<sequence>MNDINLTKRSSLSLYVHNRPGVLARITLLFTRRSYNIDSLVVSAAYDPDFSWISIEASGDNNQVPLLIKQLQKLIDVVHVSHHARHLGTEILQRELALLKVCCSLETRTEILQIVDTFHCSPLDATEGSITIQIVGSPEDVEALERLLEPYRILESVRTGKVFIARGDAPTAGTRK</sequence>
<evidence type="ECO:0000259" key="9">
    <source>
        <dbReference type="PROSITE" id="PS51671"/>
    </source>
</evidence>
<dbReference type="PANTHER" id="PTHR30239">
    <property type="entry name" value="ACETOLACTATE SYNTHASE SMALL SUBUNIT"/>
    <property type="match status" value="1"/>
</dbReference>
<comment type="pathway">
    <text evidence="1 8">Amino-acid biosynthesis; L-isoleucine biosynthesis; L-isoleucine from 2-oxobutanoate: step 1/4.</text>
</comment>
<dbReference type="InterPro" id="IPR027271">
    <property type="entry name" value="Acetolactate_synth/TF_NikR_C"/>
</dbReference>
<dbReference type="InterPro" id="IPR054480">
    <property type="entry name" value="AHAS_small-like_ACT"/>
</dbReference>
<feature type="domain" description="ACT" evidence="9">
    <location>
        <begin position="11"/>
        <end position="85"/>
    </location>
</feature>
<evidence type="ECO:0000256" key="5">
    <source>
        <dbReference type="ARBA" id="ARBA00022605"/>
    </source>
</evidence>
<keyword evidence="6 8" id="KW-0100">Branched-chain amino acid biosynthesis</keyword>
<protein>
    <recommendedName>
        <fullName evidence="8">Acetolactate synthase small subunit</fullName>
        <shortName evidence="8">AHAS</shortName>
        <shortName evidence="8">ALS</shortName>
        <ecNumber evidence="8">2.2.1.6</ecNumber>
    </recommendedName>
    <alternativeName>
        <fullName evidence="8">Acetohydroxy-acid synthase small subunit</fullName>
    </alternativeName>
</protein>
<evidence type="ECO:0000256" key="1">
    <source>
        <dbReference type="ARBA" id="ARBA00004974"/>
    </source>
</evidence>
<comment type="function">
    <text evidence="8">Catalyzes the conversion of 2 pyruvate molecules into acetolactate in the first common step of the biosynthetic pathway of the branched-amino acids such as leucine, isoleucine, and valine.</text>
</comment>
<comment type="subunit">
    <text evidence="4 8">Dimer of large and small chains.</text>
</comment>
<proteinExistence type="inferred from homology"/>
<evidence type="ECO:0000256" key="4">
    <source>
        <dbReference type="ARBA" id="ARBA00011744"/>
    </source>
</evidence>
<name>A0ABY8MI26_9SPIO</name>
<dbReference type="SUPFAM" id="SSF55021">
    <property type="entry name" value="ACT-like"/>
    <property type="match status" value="2"/>
</dbReference>
<evidence type="ECO:0000256" key="2">
    <source>
        <dbReference type="ARBA" id="ARBA00005025"/>
    </source>
</evidence>
<dbReference type="EC" id="2.2.1.6" evidence="8"/>
<dbReference type="Pfam" id="PF22629">
    <property type="entry name" value="ACT_AHAS_ss"/>
    <property type="match status" value="1"/>
</dbReference>
<evidence type="ECO:0000256" key="3">
    <source>
        <dbReference type="ARBA" id="ARBA00006341"/>
    </source>
</evidence>